<keyword evidence="1" id="KW-0812">Transmembrane</keyword>
<dbReference type="EMBL" id="DSYZ01000068">
    <property type="protein sequence ID" value="HGT82662.1"/>
    <property type="molecule type" value="Genomic_DNA"/>
</dbReference>
<protein>
    <submittedName>
        <fullName evidence="2">Uncharacterized protein</fullName>
    </submittedName>
</protein>
<reference evidence="2" key="1">
    <citation type="journal article" date="2020" name="mSystems">
        <title>Genome- and Community-Level Interaction Insights into Carbon Utilization and Element Cycling Functions of Hydrothermarchaeota in Hydrothermal Sediment.</title>
        <authorList>
            <person name="Zhou Z."/>
            <person name="Liu Y."/>
            <person name="Xu W."/>
            <person name="Pan J."/>
            <person name="Luo Z.H."/>
            <person name="Li M."/>
        </authorList>
    </citation>
    <scope>NUCLEOTIDE SEQUENCE [LARGE SCALE GENOMIC DNA]</scope>
    <source>
        <strain evidence="2">SpSt-587</strain>
    </source>
</reference>
<evidence type="ECO:0000313" key="2">
    <source>
        <dbReference type="EMBL" id="HGT82662.1"/>
    </source>
</evidence>
<sequence length="464" mass="51962">MKLKLFVFFALIFIPVSSACVVEIRSTTFYVNGTQEITRDWFVIDFENTYGYDLFDVRFGELAFVPVIRDGERVRLDPYKNVSPKHFPIAVFATVESFGDRSIVRYVLENSGDSVEVSISIPMFPDFISCDNCVVSNERIVFNRTIARNESVGFNLTLRRDFTIPDGAISFSYAGKIDMSFAANVPVVVEKGRSENWIGVFKVSNILDKKVEGNATAFVEFATGNRTMLFEEEIELEPGENFTKSVEVKSQLVPTFFFRVQLRVEDYCNLTTFPATEIGERYVIGYATLRGFTHTTSAAVPVMPALPTPEIVTVPTPEIPPSPEMVRETIEAVPEILLPPPKVAKELVVQYVVMMIPAIFGTFFTTLFIPLRSRGIVAIKEHERFLVALYPKFRIFTTPSNPVRGGIVIEPDEELVSRFLGMGIDRKYAELLAVAVKVKKPVIALDASVARVAVAFGILVIMYG</sequence>
<proteinExistence type="predicted"/>
<keyword evidence="1" id="KW-1133">Transmembrane helix</keyword>
<evidence type="ECO:0000256" key="1">
    <source>
        <dbReference type="SAM" id="Phobius"/>
    </source>
</evidence>
<organism evidence="2">
    <name type="scientific">Archaeoglobus fulgidus</name>
    <dbReference type="NCBI Taxonomy" id="2234"/>
    <lineage>
        <taxon>Archaea</taxon>
        <taxon>Methanobacteriati</taxon>
        <taxon>Methanobacteriota</taxon>
        <taxon>Archaeoglobi</taxon>
        <taxon>Archaeoglobales</taxon>
        <taxon>Archaeoglobaceae</taxon>
        <taxon>Archaeoglobus</taxon>
    </lineage>
</organism>
<comment type="caution">
    <text evidence="2">The sequence shown here is derived from an EMBL/GenBank/DDBJ whole genome shotgun (WGS) entry which is preliminary data.</text>
</comment>
<dbReference type="AlphaFoldDB" id="A0A7J3M0T5"/>
<feature type="transmembrane region" description="Helical" evidence="1">
    <location>
        <begin position="348"/>
        <end position="371"/>
    </location>
</feature>
<feature type="transmembrane region" description="Helical" evidence="1">
    <location>
        <begin position="442"/>
        <end position="463"/>
    </location>
</feature>
<dbReference type="PROSITE" id="PS51257">
    <property type="entry name" value="PROKAR_LIPOPROTEIN"/>
    <property type="match status" value="1"/>
</dbReference>
<name>A0A7J3M0T5_ARCFL</name>
<accession>A0A7J3M0T5</accession>
<gene>
    <name evidence="2" type="ORF">ENT52_02935</name>
</gene>
<keyword evidence="1" id="KW-0472">Membrane</keyword>